<gene>
    <name evidence="3" type="ORF">Pan265_13780</name>
</gene>
<dbReference type="AlphaFoldDB" id="A0A518BX23"/>
<dbReference type="EMBL" id="CP036280">
    <property type="protein sequence ID" value="QDU71528.1"/>
    <property type="molecule type" value="Genomic_DNA"/>
</dbReference>
<organism evidence="3 4">
    <name type="scientific">Mucisphaera calidilacus</name>
    <dbReference type="NCBI Taxonomy" id="2527982"/>
    <lineage>
        <taxon>Bacteria</taxon>
        <taxon>Pseudomonadati</taxon>
        <taxon>Planctomycetota</taxon>
        <taxon>Phycisphaerae</taxon>
        <taxon>Phycisphaerales</taxon>
        <taxon>Phycisphaeraceae</taxon>
        <taxon>Mucisphaera</taxon>
    </lineage>
</organism>
<evidence type="ECO:0000259" key="1">
    <source>
        <dbReference type="Pfam" id="PF17389"/>
    </source>
</evidence>
<keyword evidence="4" id="KW-1185">Reference proteome</keyword>
<dbReference type="OrthoDB" id="9761045at2"/>
<dbReference type="RefSeq" id="WP_145445673.1">
    <property type="nucleotide sequence ID" value="NZ_CP036280.1"/>
</dbReference>
<feature type="domain" description="Alpha-L-rhamnosidase six-hairpin glycosidase" evidence="1">
    <location>
        <begin position="322"/>
        <end position="646"/>
    </location>
</feature>
<dbReference type="PANTHER" id="PTHR34987:SF6">
    <property type="entry name" value="ALPHA-L-RHAMNOSIDASE SIX-HAIRPIN GLYCOSIDASE DOMAIN-CONTAINING PROTEIN"/>
    <property type="match status" value="1"/>
</dbReference>
<dbReference type="SUPFAM" id="SSF48208">
    <property type="entry name" value="Six-hairpin glycosidases"/>
    <property type="match status" value="1"/>
</dbReference>
<dbReference type="InterPro" id="IPR035396">
    <property type="entry name" value="Bac_rhamnosid6H"/>
</dbReference>
<dbReference type="InterPro" id="IPR035398">
    <property type="entry name" value="Bac_rhamnosid_C"/>
</dbReference>
<dbReference type="InterPro" id="IPR012341">
    <property type="entry name" value="6hp_glycosidase-like_sf"/>
</dbReference>
<protein>
    <submittedName>
        <fullName evidence="3">Bacterial alpha-L-rhamnosidase</fullName>
    </submittedName>
</protein>
<dbReference type="InterPro" id="IPR008928">
    <property type="entry name" value="6-hairpin_glycosidase_sf"/>
</dbReference>
<reference evidence="3 4" key="1">
    <citation type="submission" date="2019-02" db="EMBL/GenBank/DDBJ databases">
        <title>Deep-cultivation of Planctomycetes and their phenomic and genomic characterization uncovers novel biology.</title>
        <authorList>
            <person name="Wiegand S."/>
            <person name="Jogler M."/>
            <person name="Boedeker C."/>
            <person name="Pinto D."/>
            <person name="Vollmers J."/>
            <person name="Rivas-Marin E."/>
            <person name="Kohn T."/>
            <person name="Peeters S.H."/>
            <person name="Heuer A."/>
            <person name="Rast P."/>
            <person name="Oberbeckmann S."/>
            <person name="Bunk B."/>
            <person name="Jeske O."/>
            <person name="Meyerdierks A."/>
            <person name="Storesund J.E."/>
            <person name="Kallscheuer N."/>
            <person name="Luecker S."/>
            <person name="Lage O.M."/>
            <person name="Pohl T."/>
            <person name="Merkel B.J."/>
            <person name="Hornburger P."/>
            <person name="Mueller R.-W."/>
            <person name="Bruemmer F."/>
            <person name="Labrenz M."/>
            <person name="Spormann A.M."/>
            <person name="Op den Camp H."/>
            <person name="Overmann J."/>
            <person name="Amann R."/>
            <person name="Jetten M.S.M."/>
            <person name="Mascher T."/>
            <person name="Medema M.H."/>
            <person name="Devos D.P."/>
            <person name="Kaster A.-K."/>
            <person name="Ovreas L."/>
            <person name="Rohde M."/>
            <person name="Galperin M.Y."/>
            <person name="Jogler C."/>
        </authorList>
    </citation>
    <scope>NUCLEOTIDE SEQUENCE [LARGE SCALE GENOMIC DNA]</scope>
    <source>
        <strain evidence="3 4">Pan265</strain>
    </source>
</reference>
<sequence length="747" mass="84076">MPAERPDLINHSWTSQWIGLPGDPTPSPENLWLMFRRVFSIRSRPDRVLARIAGDTKYWLYVDGELVVFEGGLKRGPRPGASWYDTVDLTACLGEGDHTLALLLWHFGKDGFSHVSSGKGALLCELTVDGSPVPVIDTPWKVLRHPAYGSTGSPHPNFRLPESNLRYDARVDPGAWTAPGFDDAHWPAAVHLGPAGIDPWGELVERPIPLWRRSDWTPYERLERQELPDGQVLHIGVLPHNAQVTPCLEVEGPAGEIIDIRTDNYLGGSEPNVRAEYITKDGFQRHESPGWMNGHAVHYRVPRNLSVRNLAFRESGYDSSIVGGFACDDEELNTLWQKASRTLTVNLRDNFFDCPDRERAQWWGDVVLQIPQGFYAMDRRFDALARKAIDDLFNWRQPDGTLSSPVPGNFTDELPQQMLASVGHYGLWTYYLHSGDRDALSSTAEAVQAYLSLWKVDERGILEHRPGGWAWSDWGDNQDMRILESAWYILACRASARIARVLGDEDKARAHQAQADRLTETCRREFWDGAGFRSIEHTERPYDDRAQALACLAGMVRPSQYPAIARALQEQAWSSPYMEKYVLEALLKMGYIDQALERMKQRYAEMIASPITTLWEGWALNTARFGGGTYNHAWSGGPLELLSRCIAGVGPTEPGWKRFSVRPALGHLRQVDVVVPTEPDPIRLGLRKDQVGLEMKLTVPAGREAVVSHQTTTSRVCVNDRPDRSLSPETERTSTLPSGVWTIREFS</sequence>
<dbReference type="Proteomes" id="UP000320386">
    <property type="component" value="Chromosome"/>
</dbReference>
<evidence type="ECO:0000313" key="4">
    <source>
        <dbReference type="Proteomes" id="UP000320386"/>
    </source>
</evidence>
<evidence type="ECO:0000313" key="3">
    <source>
        <dbReference type="EMBL" id="QDU71528.1"/>
    </source>
</evidence>
<dbReference type="PANTHER" id="PTHR34987">
    <property type="entry name" value="C, PUTATIVE (AFU_ORTHOLOGUE AFUA_3G02880)-RELATED"/>
    <property type="match status" value="1"/>
</dbReference>
<dbReference type="Pfam" id="PF17389">
    <property type="entry name" value="Bac_rhamnosid6H"/>
    <property type="match status" value="1"/>
</dbReference>
<dbReference type="Gene3D" id="2.60.420.10">
    <property type="entry name" value="Maltose phosphorylase, domain 3"/>
    <property type="match status" value="1"/>
</dbReference>
<dbReference type="KEGG" id="mcad:Pan265_13780"/>
<feature type="domain" description="Alpha-L-rhamnosidase C-terminal" evidence="2">
    <location>
        <begin position="648"/>
        <end position="708"/>
    </location>
</feature>
<proteinExistence type="predicted"/>
<dbReference type="Gene3D" id="1.50.10.10">
    <property type="match status" value="1"/>
</dbReference>
<name>A0A518BX23_9BACT</name>
<dbReference type="GO" id="GO:0005975">
    <property type="term" value="P:carbohydrate metabolic process"/>
    <property type="evidence" value="ECO:0007669"/>
    <property type="project" value="InterPro"/>
</dbReference>
<accession>A0A518BX23</accession>
<dbReference type="Gene3D" id="2.60.120.260">
    <property type="entry name" value="Galactose-binding domain-like"/>
    <property type="match status" value="1"/>
</dbReference>
<dbReference type="Pfam" id="PF17390">
    <property type="entry name" value="Bac_rhamnosid_C"/>
    <property type="match status" value="1"/>
</dbReference>
<evidence type="ECO:0000259" key="2">
    <source>
        <dbReference type="Pfam" id="PF17390"/>
    </source>
</evidence>